<evidence type="ECO:0000313" key="3">
    <source>
        <dbReference type="Proteomes" id="UP001595443"/>
    </source>
</evidence>
<protein>
    <submittedName>
        <fullName evidence="2">Sulfotransferase</fullName>
    </submittedName>
</protein>
<comment type="caution">
    <text evidence="2">The sequence shown here is derived from an EMBL/GenBank/DDBJ whole genome shotgun (WGS) entry which is preliminary data.</text>
</comment>
<dbReference type="Proteomes" id="UP001595443">
    <property type="component" value="Unassembled WGS sequence"/>
</dbReference>
<evidence type="ECO:0000256" key="1">
    <source>
        <dbReference type="ARBA" id="ARBA00022679"/>
    </source>
</evidence>
<dbReference type="PANTHER" id="PTHR12788:SF10">
    <property type="entry name" value="PROTEIN-TYROSINE SULFOTRANSFERASE"/>
    <property type="match status" value="1"/>
</dbReference>
<reference evidence="3" key="1">
    <citation type="journal article" date="2019" name="Int. J. Syst. Evol. Microbiol.">
        <title>The Global Catalogue of Microorganisms (GCM) 10K type strain sequencing project: providing services to taxonomists for standard genome sequencing and annotation.</title>
        <authorList>
            <consortium name="The Broad Institute Genomics Platform"/>
            <consortium name="The Broad Institute Genome Sequencing Center for Infectious Disease"/>
            <person name="Wu L."/>
            <person name="Ma J."/>
        </authorList>
    </citation>
    <scope>NUCLEOTIDE SEQUENCE [LARGE SCALE GENOMIC DNA]</scope>
    <source>
        <strain evidence="3">KCTC 62192</strain>
    </source>
</reference>
<keyword evidence="3" id="KW-1185">Reference proteome</keyword>
<dbReference type="Pfam" id="PF13469">
    <property type="entry name" value="Sulfotransfer_3"/>
    <property type="match status" value="1"/>
</dbReference>
<gene>
    <name evidence="2" type="ORF">ACFOES_20305</name>
</gene>
<dbReference type="Gene3D" id="3.40.50.300">
    <property type="entry name" value="P-loop containing nucleotide triphosphate hydrolases"/>
    <property type="match status" value="1"/>
</dbReference>
<organism evidence="2 3">
    <name type="scientific">Acidimangrovimonas pyrenivorans</name>
    <dbReference type="NCBI Taxonomy" id="2030798"/>
    <lineage>
        <taxon>Bacteria</taxon>
        <taxon>Pseudomonadati</taxon>
        <taxon>Pseudomonadota</taxon>
        <taxon>Alphaproteobacteria</taxon>
        <taxon>Rhodobacterales</taxon>
        <taxon>Paracoccaceae</taxon>
        <taxon>Acidimangrovimonas</taxon>
    </lineage>
</organism>
<dbReference type="InterPro" id="IPR026634">
    <property type="entry name" value="TPST-like"/>
</dbReference>
<accession>A0ABV7ALW8</accession>
<name>A0ABV7ALW8_9RHOB</name>
<proteinExistence type="predicted"/>
<evidence type="ECO:0000313" key="2">
    <source>
        <dbReference type="EMBL" id="MFC2970448.1"/>
    </source>
</evidence>
<keyword evidence="1" id="KW-0808">Transferase</keyword>
<sequence length="292" mass="32961">MISLRDDAPVIIFGMHRSGTTVLGNILEAHGMFGGVRKDENGESVFFQLLNDWMMTTSGARWDVPEAIAYMLEDPVTRALTQDYLRRVLKSPQMMRYFGVRSMFGWSAPQRGRYRAWGWKDPRNTFTLPIWETLFPNARFVYVERHGVDVAKSLLVRRAKELSAARTKFERFGPVYGLRLKKGGFSDSVRCSTLENAFSLWEAYVAQGRAHANRLGPEKAFTVQFEKLCAAPRETVGALLRFLGLGDFDSVSLPSIERLKPGRANAYLKDPVLSAFAEAKAQRLSDPLARNA</sequence>
<dbReference type="SUPFAM" id="SSF52540">
    <property type="entry name" value="P-loop containing nucleoside triphosphate hydrolases"/>
    <property type="match status" value="1"/>
</dbReference>
<dbReference type="RefSeq" id="WP_377835425.1">
    <property type="nucleotide sequence ID" value="NZ_JBHRSK010000020.1"/>
</dbReference>
<dbReference type="EMBL" id="JBHRSK010000020">
    <property type="protein sequence ID" value="MFC2970448.1"/>
    <property type="molecule type" value="Genomic_DNA"/>
</dbReference>
<dbReference type="InterPro" id="IPR027417">
    <property type="entry name" value="P-loop_NTPase"/>
</dbReference>
<dbReference type="PANTHER" id="PTHR12788">
    <property type="entry name" value="PROTEIN-TYROSINE SULFOTRANSFERASE 2"/>
    <property type="match status" value="1"/>
</dbReference>